<dbReference type="GO" id="GO:0006508">
    <property type="term" value="P:proteolysis"/>
    <property type="evidence" value="ECO:0007669"/>
    <property type="project" value="UniProtKB-KW"/>
</dbReference>
<name>A0A1H1U2N1_9ACTN</name>
<keyword evidence="4" id="KW-0788">Thiol protease</keyword>
<dbReference type="PANTHER" id="PTHR47053:SF1">
    <property type="entry name" value="MUREIN DD-ENDOPEPTIDASE MEPH-RELATED"/>
    <property type="match status" value="1"/>
</dbReference>
<feature type="compositionally biased region" description="Pro residues" evidence="6">
    <location>
        <begin position="339"/>
        <end position="355"/>
    </location>
</feature>
<evidence type="ECO:0000259" key="7">
    <source>
        <dbReference type="PROSITE" id="PS51935"/>
    </source>
</evidence>
<dbReference type="EMBL" id="LT629757">
    <property type="protein sequence ID" value="SDS66613.1"/>
    <property type="molecule type" value="Genomic_DNA"/>
</dbReference>
<dbReference type="InterPro" id="IPR000064">
    <property type="entry name" value="NLP_P60_dom"/>
</dbReference>
<feature type="coiled-coil region" evidence="5">
    <location>
        <begin position="203"/>
        <end position="237"/>
    </location>
</feature>
<sequence length="477" mass="49398">MGPRVVPSRAVGKRRETPDERSLVPAAAPHARPAALRSLTVVLATLAVVGTGVLGPSYAAPHRPDDTPAVPSAADVARADRAVASGRTQVAQIQSALLAASARLEQANVAAESAAEAYNGARWALSQAQDDARRAARAQREAKADVAAQRSGIVSLVTESYQNGTELDTATALLTDEGPRGVMNRYSVVQSAGESMDARYQDFRVASKRAAAATAEADAAEQRQEELSEEARRLAAGAGQAAADAAAQAGSIAAEQRSLVAQLARAQHVSVALATRRHAALEERAREKAAAARRAAAHAAAQEQAQAEQAARARARAAAQQAAEESAQAAAAAQQSSPAPAPAPAPKPAPAPAPAPNGSAVQRAIAYAAAQVGKPYLWGADGPDSFDCSGLTQQAWARGGISLPHYSVAQYYAGTPIPMSSARAGDLIFWSDNGAPSGIHHVALYLGGGRMLEAPRTGLDVRYNTIYSWYPDFAVRL</sequence>
<dbReference type="SUPFAM" id="SSF54001">
    <property type="entry name" value="Cysteine proteinases"/>
    <property type="match status" value="1"/>
</dbReference>
<accession>A0A1H1U2N1</accession>
<protein>
    <submittedName>
        <fullName evidence="8">Cell wall-associated hydrolase, NlpC family</fullName>
    </submittedName>
</protein>
<organism evidence="8 9">
    <name type="scientific">Nocardioides scoriae</name>
    <dbReference type="NCBI Taxonomy" id="642780"/>
    <lineage>
        <taxon>Bacteria</taxon>
        <taxon>Bacillati</taxon>
        <taxon>Actinomycetota</taxon>
        <taxon>Actinomycetes</taxon>
        <taxon>Propionibacteriales</taxon>
        <taxon>Nocardioidaceae</taxon>
        <taxon>Nocardioides</taxon>
    </lineage>
</organism>
<keyword evidence="9" id="KW-1185">Reference proteome</keyword>
<feature type="compositionally biased region" description="Basic and acidic residues" evidence="6">
    <location>
        <begin position="13"/>
        <end position="22"/>
    </location>
</feature>
<dbReference type="GO" id="GO:0008234">
    <property type="term" value="F:cysteine-type peptidase activity"/>
    <property type="evidence" value="ECO:0007669"/>
    <property type="project" value="UniProtKB-KW"/>
</dbReference>
<evidence type="ECO:0000256" key="3">
    <source>
        <dbReference type="ARBA" id="ARBA00022801"/>
    </source>
</evidence>
<evidence type="ECO:0000256" key="1">
    <source>
        <dbReference type="ARBA" id="ARBA00007074"/>
    </source>
</evidence>
<keyword evidence="3 8" id="KW-0378">Hydrolase</keyword>
<dbReference type="InterPro" id="IPR038765">
    <property type="entry name" value="Papain-like_cys_pep_sf"/>
</dbReference>
<gene>
    <name evidence="8" type="ORF">SAMN04488570_2397</name>
</gene>
<evidence type="ECO:0000313" key="9">
    <source>
        <dbReference type="Proteomes" id="UP000198859"/>
    </source>
</evidence>
<feature type="region of interest" description="Disordered" evidence="6">
    <location>
        <begin position="317"/>
        <end position="358"/>
    </location>
</feature>
<evidence type="ECO:0000313" key="8">
    <source>
        <dbReference type="EMBL" id="SDS66613.1"/>
    </source>
</evidence>
<dbReference type="Pfam" id="PF00877">
    <property type="entry name" value="NLPC_P60"/>
    <property type="match status" value="1"/>
</dbReference>
<keyword evidence="2" id="KW-0645">Protease</keyword>
<feature type="domain" description="NlpC/P60" evidence="7">
    <location>
        <begin position="358"/>
        <end position="477"/>
    </location>
</feature>
<evidence type="ECO:0000256" key="5">
    <source>
        <dbReference type="SAM" id="Coils"/>
    </source>
</evidence>
<feature type="region of interest" description="Disordered" evidence="6">
    <location>
        <begin position="1"/>
        <end position="29"/>
    </location>
</feature>
<dbReference type="AlphaFoldDB" id="A0A1H1U2N1"/>
<dbReference type="Proteomes" id="UP000198859">
    <property type="component" value="Chromosome I"/>
</dbReference>
<dbReference type="PROSITE" id="PS51935">
    <property type="entry name" value="NLPC_P60"/>
    <property type="match status" value="1"/>
</dbReference>
<keyword evidence="5" id="KW-0175">Coiled coil</keyword>
<proteinExistence type="inferred from homology"/>
<reference evidence="9" key="1">
    <citation type="submission" date="2016-10" db="EMBL/GenBank/DDBJ databases">
        <authorList>
            <person name="Varghese N."/>
            <person name="Submissions S."/>
        </authorList>
    </citation>
    <scope>NUCLEOTIDE SEQUENCE [LARGE SCALE GENOMIC DNA]</scope>
    <source>
        <strain evidence="9">DSM 22127</strain>
    </source>
</reference>
<comment type="similarity">
    <text evidence="1">Belongs to the peptidase C40 family.</text>
</comment>
<dbReference type="PANTHER" id="PTHR47053">
    <property type="entry name" value="MUREIN DD-ENDOPEPTIDASE MEPH-RELATED"/>
    <property type="match status" value="1"/>
</dbReference>
<dbReference type="InterPro" id="IPR051202">
    <property type="entry name" value="Peptidase_C40"/>
</dbReference>
<evidence type="ECO:0000256" key="2">
    <source>
        <dbReference type="ARBA" id="ARBA00022670"/>
    </source>
</evidence>
<dbReference type="STRING" id="642780.SAMN04488570_2397"/>
<evidence type="ECO:0000256" key="6">
    <source>
        <dbReference type="SAM" id="MobiDB-lite"/>
    </source>
</evidence>
<feature type="compositionally biased region" description="Low complexity" evidence="6">
    <location>
        <begin position="317"/>
        <end position="338"/>
    </location>
</feature>
<evidence type="ECO:0000256" key="4">
    <source>
        <dbReference type="ARBA" id="ARBA00022807"/>
    </source>
</evidence>
<dbReference type="Gene3D" id="3.90.1720.10">
    <property type="entry name" value="endopeptidase domain like (from Nostoc punctiforme)"/>
    <property type="match status" value="1"/>
</dbReference>